<evidence type="ECO:0000259" key="11">
    <source>
        <dbReference type="Pfam" id="PF24894"/>
    </source>
</evidence>
<evidence type="ECO:0000313" key="13">
    <source>
        <dbReference type="Proteomes" id="UP001229251"/>
    </source>
</evidence>
<evidence type="ECO:0000256" key="5">
    <source>
        <dbReference type="ARBA" id="ARBA00022741"/>
    </source>
</evidence>
<dbReference type="InterPro" id="IPR005836">
    <property type="entry name" value="ADP_Glu_pyroP_CS"/>
</dbReference>
<organism evidence="12 13">
    <name type="scientific">Facklamia hominis</name>
    <dbReference type="NCBI Taxonomy" id="178214"/>
    <lineage>
        <taxon>Bacteria</taxon>
        <taxon>Bacillati</taxon>
        <taxon>Bacillota</taxon>
        <taxon>Bacilli</taxon>
        <taxon>Lactobacillales</taxon>
        <taxon>Aerococcaceae</taxon>
        <taxon>Facklamia</taxon>
    </lineage>
</organism>
<keyword evidence="5 9" id="KW-0547">Nucleotide-binding</keyword>
<gene>
    <name evidence="9" type="primary">glgC</name>
    <name evidence="12" type="ORF">QP433_05760</name>
</gene>
<feature type="binding site" evidence="9">
    <location>
        <position position="189"/>
    </location>
    <ligand>
        <name>alpha-D-glucose 1-phosphate</name>
        <dbReference type="ChEBI" id="CHEBI:58601"/>
    </ligand>
</feature>
<keyword evidence="6 9" id="KW-0067">ATP-binding</keyword>
<dbReference type="AlphaFoldDB" id="A0AAJ1Q6J6"/>
<dbReference type="PROSITE" id="PS00810">
    <property type="entry name" value="ADP_GLC_PYROPHOSPH_3"/>
    <property type="match status" value="1"/>
</dbReference>
<dbReference type="PANTHER" id="PTHR43523:SF2">
    <property type="entry name" value="GLUCOSE-1-PHOSPHATE ADENYLYLTRANSFERASE"/>
    <property type="match status" value="1"/>
</dbReference>
<dbReference type="GO" id="GO:0005524">
    <property type="term" value="F:ATP binding"/>
    <property type="evidence" value="ECO:0007669"/>
    <property type="project" value="UniProtKB-KW"/>
</dbReference>
<dbReference type="EC" id="2.7.7.27" evidence="9"/>
<comment type="caution">
    <text evidence="12">The sequence shown here is derived from an EMBL/GenBank/DDBJ whole genome shotgun (WGS) entry which is preliminary data.</text>
</comment>
<dbReference type="Gene3D" id="3.90.550.10">
    <property type="entry name" value="Spore Coat Polysaccharide Biosynthesis Protein SpsA, Chain A"/>
    <property type="match status" value="1"/>
</dbReference>
<comment type="caution">
    <text evidence="9">Lacks conserved residue(s) required for the propagation of feature annotation.</text>
</comment>
<comment type="catalytic activity">
    <reaction evidence="9">
        <text>alpha-D-glucose 1-phosphate + ATP + H(+) = ADP-alpha-D-glucose + diphosphate</text>
        <dbReference type="Rhea" id="RHEA:12120"/>
        <dbReference type="ChEBI" id="CHEBI:15378"/>
        <dbReference type="ChEBI" id="CHEBI:30616"/>
        <dbReference type="ChEBI" id="CHEBI:33019"/>
        <dbReference type="ChEBI" id="CHEBI:57498"/>
        <dbReference type="ChEBI" id="CHEBI:58601"/>
        <dbReference type="EC" id="2.7.7.27"/>
    </reaction>
</comment>
<dbReference type="EMBL" id="JASOOE010000009">
    <property type="protein sequence ID" value="MDK7187481.1"/>
    <property type="molecule type" value="Genomic_DNA"/>
</dbReference>
<evidence type="ECO:0000256" key="8">
    <source>
        <dbReference type="ARBA" id="ARBA00023277"/>
    </source>
</evidence>
<feature type="domain" description="Glucose-1-phosphate adenylyltransferase/Bifunctional protein GlmU-like C-terminal hexapeptide" evidence="11">
    <location>
        <begin position="283"/>
        <end position="357"/>
    </location>
</feature>
<dbReference type="InterPro" id="IPR056818">
    <property type="entry name" value="GlmU/GlgC-like_hexapep"/>
</dbReference>
<dbReference type="NCBIfam" id="NF003670">
    <property type="entry name" value="PRK05293.1"/>
    <property type="match status" value="1"/>
</dbReference>
<dbReference type="PROSITE" id="PS00809">
    <property type="entry name" value="ADP_GLC_PYROPHOSPH_2"/>
    <property type="match status" value="1"/>
</dbReference>
<evidence type="ECO:0000256" key="7">
    <source>
        <dbReference type="ARBA" id="ARBA00023056"/>
    </source>
</evidence>
<dbReference type="GO" id="GO:0008878">
    <property type="term" value="F:glucose-1-phosphate adenylyltransferase activity"/>
    <property type="evidence" value="ECO:0007669"/>
    <property type="project" value="UniProtKB-UniRule"/>
</dbReference>
<dbReference type="InterPro" id="IPR005835">
    <property type="entry name" value="NTP_transferase_dom"/>
</dbReference>
<feature type="binding site" evidence="9">
    <location>
        <begin position="178"/>
        <end position="179"/>
    </location>
    <ligand>
        <name>alpha-D-glucose 1-phosphate</name>
        <dbReference type="ChEBI" id="CHEBI:58601"/>
    </ligand>
</feature>
<comment type="function">
    <text evidence="9">Involved in the biosynthesis of ADP-glucose, a building block required for the elongation reactions to produce glycogen. Catalyzes the reaction between ATP and alpha-D-glucose 1-phosphate (G1P) to produce pyrophosphate and ADP-Glc.</text>
</comment>
<proteinExistence type="inferred from homology"/>
<dbReference type="InterPro" id="IPR011004">
    <property type="entry name" value="Trimer_LpxA-like_sf"/>
</dbReference>
<dbReference type="CDD" id="cd04651">
    <property type="entry name" value="LbH_G1P_AT_C"/>
    <property type="match status" value="1"/>
</dbReference>
<feature type="domain" description="Nucleotidyl transferase" evidence="10">
    <location>
        <begin position="7"/>
        <end position="255"/>
    </location>
</feature>
<keyword evidence="8 9" id="KW-0119">Carbohydrate metabolism</keyword>
<keyword evidence="2 9" id="KW-0321">Glycogen metabolism</keyword>
<protein>
    <recommendedName>
        <fullName evidence="9">Glucose-1-phosphate adenylyltransferase</fullName>
        <ecNumber evidence="9">2.7.7.27</ecNumber>
    </recommendedName>
    <alternativeName>
        <fullName evidence="9">ADP-glucose pyrophosphorylase</fullName>
        <shortName evidence="9">ADPGlc PPase</shortName>
    </alternativeName>
    <alternativeName>
        <fullName evidence="9">ADP-glucose synthase</fullName>
    </alternativeName>
</protein>
<dbReference type="SUPFAM" id="SSF53448">
    <property type="entry name" value="Nucleotide-diphospho-sugar transferases"/>
    <property type="match status" value="1"/>
</dbReference>
<evidence type="ECO:0000256" key="9">
    <source>
        <dbReference type="HAMAP-Rule" id="MF_00624"/>
    </source>
</evidence>
<dbReference type="CDD" id="cd02508">
    <property type="entry name" value="ADP_Glucose_PP"/>
    <property type="match status" value="1"/>
</dbReference>
<evidence type="ECO:0000256" key="2">
    <source>
        <dbReference type="ARBA" id="ARBA00022600"/>
    </source>
</evidence>
<reference evidence="12" key="1">
    <citation type="submission" date="2023-05" db="EMBL/GenBank/DDBJ databases">
        <title>Cataloging the Phylogenetic Diversity of Human Bladder Bacteria.</title>
        <authorList>
            <person name="Du J."/>
        </authorList>
    </citation>
    <scope>NUCLEOTIDE SEQUENCE</scope>
    <source>
        <strain evidence="12">UMB1231</strain>
    </source>
</reference>
<dbReference type="InterPro" id="IPR023049">
    <property type="entry name" value="GlgC_bac"/>
</dbReference>
<feature type="binding site" evidence="9">
    <location>
        <position position="163"/>
    </location>
    <ligand>
        <name>alpha-D-glucose 1-phosphate</name>
        <dbReference type="ChEBI" id="CHEBI:58601"/>
    </ligand>
</feature>
<name>A0AAJ1Q6J6_9LACT</name>
<evidence type="ECO:0000256" key="3">
    <source>
        <dbReference type="ARBA" id="ARBA00022679"/>
    </source>
</evidence>
<accession>A0AAJ1Q6J6</accession>
<comment type="subunit">
    <text evidence="9">Homotetramer.</text>
</comment>
<evidence type="ECO:0000256" key="6">
    <source>
        <dbReference type="ARBA" id="ARBA00022840"/>
    </source>
</evidence>
<dbReference type="GO" id="GO:0005978">
    <property type="term" value="P:glycogen biosynthetic process"/>
    <property type="evidence" value="ECO:0007669"/>
    <property type="project" value="UniProtKB-UniRule"/>
</dbReference>
<sequence length="372" mass="40928">MKHEMIAMILAGGQGTRLGPLTKHIAKPAVSFGGKYRMIDFALSNCANSGIDHVGIVTQYQPLDLNAHITNGEAWGLDTRGGATILQPYSSSEGEKWFEGTAHAIYQNMAYIDRLDPEYLLILSGDHIYKMNYETMLAQHKAKKADLTVAVKPVPLEEASRFGIMTTDDQGRITAFEEKPDEPQSNLASMGIYIFTWSILREYLLKGSKLDDFGKDVIPAFLKAGQACYTYSFEGYWKDVGTIQSLWQANMEMLDQDHPIFKEENEWRIYTNAPISPAQVITNHAAIYNSYVNDGCYVSGEIHDSILSQDVVIGLDSQVKGAVLMANAQIGASCRVEYAILGENAVVEDGGMVIGTKDQIAVVGANERVGGH</sequence>
<evidence type="ECO:0000256" key="1">
    <source>
        <dbReference type="ARBA" id="ARBA00010443"/>
    </source>
</evidence>
<dbReference type="SUPFAM" id="SSF51161">
    <property type="entry name" value="Trimeric LpxA-like enzymes"/>
    <property type="match status" value="1"/>
</dbReference>
<comment type="similarity">
    <text evidence="1 9">Belongs to the bacterial/plant glucose-1-phosphate adenylyltransferase family.</text>
</comment>
<dbReference type="Pfam" id="PF00483">
    <property type="entry name" value="NTP_transferase"/>
    <property type="match status" value="1"/>
</dbReference>
<dbReference type="InterPro" id="IPR029044">
    <property type="entry name" value="Nucleotide-diphossugar_trans"/>
</dbReference>
<dbReference type="PANTHER" id="PTHR43523">
    <property type="entry name" value="GLUCOSE-1-PHOSPHATE ADENYLYLTRANSFERASE-RELATED"/>
    <property type="match status" value="1"/>
</dbReference>
<dbReference type="InterPro" id="IPR011831">
    <property type="entry name" value="ADP-Glc_PPase"/>
</dbReference>
<dbReference type="NCBIfam" id="TIGR02091">
    <property type="entry name" value="glgC"/>
    <property type="match status" value="1"/>
</dbReference>
<dbReference type="PROSITE" id="PS00808">
    <property type="entry name" value="ADP_GLC_PYROPHOSPH_1"/>
    <property type="match status" value="1"/>
</dbReference>
<evidence type="ECO:0000259" key="10">
    <source>
        <dbReference type="Pfam" id="PF00483"/>
    </source>
</evidence>
<feature type="site" description="Could play a key role in the communication between the regulatory and the substrate sites" evidence="9">
    <location>
        <position position="59"/>
    </location>
</feature>
<dbReference type="HAMAP" id="MF_00624">
    <property type="entry name" value="GlgC"/>
    <property type="match status" value="1"/>
</dbReference>
<keyword evidence="4 9" id="KW-0548">Nucleotidyltransferase</keyword>
<evidence type="ECO:0000256" key="4">
    <source>
        <dbReference type="ARBA" id="ARBA00022695"/>
    </source>
</evidence>
<dbReference type="Proteomes" id="UP001229251">
    <property type="component" value="Unassembled WGS sequence"/>
</dbReference>
<dbReference type="Gene3D" id="2.160.10.10">
    <property type="entry name" value="Hexapeptide repeat proteins"/>
    <property type="match status" value="1"/>
</dbReference>
<dbReference type="RefSeq" id="WP_285065948.1">
    <property type="nucleotide sequence ID" value="NZ_JASOOE010000009.1"/>
</dbReference>
<comment type="pathway">
    <text evidence="9">Glycan biosynthesis; glycogen biosynthesis.</text>
</comment>
<keyword evidence="3 9" id="KW-0808">Transferase</keyword>
<dbReference type="Pfam" id="PF24894">
    <property type="entry name" value="Hexapep_GlmU"/>
    <property type="match status" value="1"/>
</dbReference>
<evidence type="ECO:0000313" key="12">
    <source>
        <dbReference type="EMBL" id="MDK7187481.1"/>
    </source>
</evidence>
<feature type="site" description="Could play a key role in the communication between the regulatory and the substrate sites" evidence="9">
    <location>
        <position position="97"/>
    </location>
</feature>
<keyword evidence="7 9" id="KW-0320">Glycogen biosynthesis</keyword>